<evidence type="ECO:0000313" key="2">
    <source>
        <dbReference type="Proteomes" id="UP000255163"/>
    </source>
</evidence>
<dbReference type="Proteomes" id="UP000255163">
    <property type="component" value="Unassembled WGS sequence"/>
</dbReference>
<accession>A0A376FCP5</accession>
<dbReference type="EMBL" id="UFYI01000007">
    <property type="protein sequence ID" value="STD21150.1"/>
    <property type="molecule type" value="Genomic_DNA"/>
</dbReference>
<name>A0A376FCP5_ENTAS</name>
<gene>
    <name evidence="1" type="ORF">NCTC12123_02535</name>
</gene>
<proteinExistence type="predicted"/>
<organism evidence="1 2">
    <name type="scientific">Enterobacter asburiae</name>
    <dbReference type="NCBI Taxonomy" id="61645"/>
    <lineage>
        <taxon>Bacteria</taxon>
        <taxon>Pseudomonadati</taxon>
        <taxon>Pseudomonadota</taxon>
        <taxon>Gammaproteobacteria</taxon>
        <taxon>Enterobacterales</taxon>
        <taxon>Enterobacteriaceae</taxon>
        <taxon>Enterobacter</taxon>
        <taxon>Enterobacter cloacae complex</taxon>
    </lineage>
</organism>
<protein>
    <submittedName>
        <fullName evidence="1">Oxidoreductase alpha (Molybdopterin) subunit</fullName>
    </submittedName>
</protein>
<dbReference type="InterPro" id="IPR009010">
    <property type="entry name" value="Asp_de-COase-like_dom_sf"/>
</dbReference>
<reference evidence="1 2" key="1">
    <citation type="submission" date="2018-06" db="EMBL/GenBank/DDBJ databases">
        <authorList>
            <consortium name="Pathogen Informatics"/>
            <person name="Doyle S."/>
        </authorList>
    </citation>
    <scope>NUCLEOTIDE SEQUENCE [LARGE SCALE GENOMIC DNA]</scope>
    <source>
        <strain evidence="1 2">NCTC12123</strain>
    </source>
</reference>
<evidence type="ECO:0000313" key="1">
    <source>
        <dbReference type="EMBL" id="STD21150.1"/>
    </source>
</evidence>
<dbReference type="AlphaFoldDB" id="A0A376FCP5"/>
<sequence length="53" mass="5874">MVAYNIAPGTVGAYYPEANVLVPLDYLDKDSGTPSYKSVPVRITLRSKEIRML</sequence>
<dbReference type="SUPFAM" id="SSF50692">
    <property type="entry name" value="ADC-like"/>
    <property type="match status" value="1"/>
</dbReference>